<dbReference type="Proteomes" id="UP000198901">
    <property type="component" value="Unassembled WGS sequence"/>
</dbReference>
<dbReference type="PANTHER" id="PTHR30273">
    <property type="entry name" value="PERIPLASMIC SIGNAL SENSOR AND SIGMA FACTOR ACTIVATOR FECR-RELATED"/>
    <property type="match status" value="1"/>
</dbReference>
<dbReference type="RefSeq" id="WP_093197274.1">
    <property type="nucleotide sequence ID" value="NZ_FNGS01000001.1"/>
</dbReference>
<dbReference type="InterPro" id="IPR006860">
    <property type="entry name" value="FecR"/>
</dbReference>
<evidence type="ECO:0000259" key="3">
    <source>
        <dbReference type="Pfam" id="PF16344"/>
    </source>
</evidence>
<evidence type="ECO:0000313" key="4">
    <source>
        <dbReference type="EMBL" id="SDL25197.1"/>
    </source>
</evidence>
<reference evidence="4 5" key="1">
    <citation type="submission" date="2016-10" db="EMBL/GenBank/DDBJ databases">
        <authorList>
            <person name="de Groot N.N."/>
        </authorList>
    </citation>
    <scope>NUCLEOTIDE SEQUENCE [LARGE SCALE GENOMIC DNA]</scope>
    <source>
        <strain evidence="4 5">DSM 21668</strain>
    </source>
</reference>
<dbReference type="Gene3D" id="2.60.120.1440">
    <property type="match status" value="1"/>
</dbReference>
<dbReference type="EMBL" id="FNGS01000001">
    <property type="protein sequence ID" value="SDL25197.1"/>
    <property type="molecule type" value="Genomic_DNA"/>
</dbReference>
<dbReference type="InterPro" id="IPR032508">
    <property type="entry name" value="FecR_C"/>
</dbReference>
<dbReference type="PIRSF" id="PIRSF018266">
    <property type="entry name" value="FecR"/>
    <property type="match status" value="1"/>
</dbReference>
<dbReference type="STRING" id="563176.SAMN04488090_0502"/>
<feature type="domain" description="Protein FecR C-terminal" evidence="3">
    <location>
        <begin position="266"/>
        <end position="333"/>
    </location>
</feature>
<dbReference type="Pfam" id="PF04773">
    <property type="entry name" value="FecR"/>
    <property type="match status" value="1"/>
</dbReference>
<feature type="domain" description="FecR protein" evidence="2">
    <location>
        <begin position="125"/>
        <end position="213"/>
    </location>
</feature>
<dbReference type="OrthoDB" id="645173at2"/>
<dbReference type="Pfam" id="PF16344">
    <property type="entry name" value="FecR_C"/>
    <property type="match status" value="1"/>
</dbReference>
<sequence length="339" mass="38293">MERYEDWSAEELAMESSFIGWVLGLSDEDALFWENWLASHPQAHGRVEEARRLLLSFRETAGTEPSDEAEEADVRAVMRHIRRPAAFRRWFIRSAAALAIFAGAGTGVWYYLTRQTSTVTEWHTTTQVQQVTLPDQSVVTLSPNSHARYRDAPNGERVVEFSGEAFFKVTRNEHRPFVIYAGNMVTRVLGTSFWLRTKPQARTIELDVVTGKVAVYDRRNRRVAYQSMNEVTLLPNQRATYSTTTGDLKKGLVDNPVGEAAPSGQFRFTNTPIQLITAKLSKKYGIVIDLPDPLVGSCTFTGDLNDLSLYEQLDLICQSIHANYQIKQAQIVIRGQGCR</sequence>
<name>A0A1G9IJ29_9BACT</name>
<dbReference type="Gene3D" id="3.55.50.30">
    <property type="match status" value="1"/>
</dbReference>
<evidence type="ECO:0000313" key="5">
    <source>
        <dbReference type="Proteomes" id="UP000198901"/>
    </source>
</evidence>
<gene>
    <name evidence="4" type="ORF">SAMN04488090_0502</name>
</gene>
<evidence type="ECO:0000256" key="1">
    <source>
        <dbReference type="SAM" id="Phobius"/>
    </source>
</evidence>
<dbReference type="InterPro" id="IPR012373">
    <property type="entry name" value="Ferrdict_sens_TM"/>
</dbReference>
<feature type="transmembrane region" description="Helical" evidence="1">
    <location>
        <begin position="90"/>
        <end position="112"/>
    </location>
</feature>
<evidence type="ECO:0000259" key="2">
    <source>
        <dbReference type="Pfam" id="PF04773"/>
    </source>
</evidence>
<dbReference type="AlphaFoldDB" id="A0A1G9IJ29"/>
<keyword evidence="1" id="KW-1133">Transmembrane helix</keyword>
<proteinExistence type="predicted"/>
<accession>A0A1G9IJ29</accession>
<keyword evidence="1" id="KW-0812">Transmembrane</keyword>
<protein>
    <submittedName>
        <fullName evidence="4">FecR family protein</fullName>
    </submittedName>
</protein>
<keyword evidence="5" id="KW-1185">Reference proteome</keyword>
<organism evidence="4 5">
    <name type="scientific">Siphonobacter aquaeclarae</name>
    <dbReference type="NCBI Taxonomy" id="563176"/>
    <lineage>
        <taxon>Bacteria</taxon>
        <taxon>Pseudomonadati</taxon>
        <taxon>Bacteroidota</taxon>
        <taxon>Cytophagia</taxon>
        <taxon>Cytophagales</taxon>
        <taxon>Cytophagaceae</taxon>
        <taxon>Siphonobacter</taxon>
    </lineage>
</organism>
<dbReference type="GO" id="GO:0016989">
    <property type="term" value="F:sigma factor antagonist activity"/>
    <property type="evidence" value="ECO:0007669"/>
    <property type="project" value="TreeGrafter"/>
</dbReference>
<keyword evidence="1" id="KW-0472">Membrane</keyword>
<dbReference type="PANTHER" id="PTHR30273:SF2">
    <property type="entry name" value="PROTEIN FECR"/>
    <property type="match status" value="1"/>
</dbReference>